<dbReference type="Gene3D" id="3.30.70.270">
    <property type="match status" value="2"/>
</dbReference>
<evidence type="ECO:0000313" key="4">
    <source>
        <dbReference type="EMBL" id="TYK25714.1"/>
    </source>
</evidence>
<dbReference type="Proteomes" id="UP000321947">
    <property type="component" value="Unassembled WGS sequence"/>
</dbReference>
<name>A0A5D3DQ59_CUCMM</name>
<evidence type="ECO:0000259" key="1">
    <source>
        <dbReference type="Pfam" id="PF00078"/>
    </source>
</evidence>
<sequence>MQAANPTALVTQTDLAAMEQRKYNPKTFDGSLEDPTKAQMWHNLVESTKRMLGGDDNQMTCKQFEENFYAKFFFTSLRDAKQREFLNLQQGNMTVEQYNAEFDMLSHFALEIVMNEAFRADKFVRGLSGYEFKGVGLQGKGQPQRHCQKIVEAGKTLKELPSCHSGGRSHGGRIFATTRFEADHASIVVIDYSHKEVVFNPHSTTSFKYKGARTVVLPKVISAMKAMVREYSDIFPDELPGLPPHMEIDFVIELELDIILISKAPYRMTPTELKELKVQLYGHYEFIIMSFGLTNAPALFMDLMNRVSKDFLYTFVIVFIDDILVYTKIETEHEEHLHQVLETLRANKLYAKISKCEFWLKKVSFLGHVVSSDGISVDPTKIEAVTSWPRPSTVSDVCSFLGLVGYYRRFMEDFSRIASPLTQFTGKGTPFVWSPTCESSFQDLK</sequence>
<organism evidence="4 6">
    <name type="scientific">Cucumis melo var. makuwa</name>
    <name type="common">Oriental melon</name>
    <dbReference type="NCBI Taxonomy" id="1194695"/>
    <lineage>
        <taxon>Eukaryota</taxon>
        <taxon>Viridiplantae</taxon>
        <taxon>Streptophyta</taxon>
        <taxon>Embryophyta</taxon>
        <taxon>Tracheophyta</taxon>
        <taxon>Spermatophyta</taxon>
        <taxon>Magnoliopsida</taxon>
        <taxon>eudicotyledons</taxon>
        <taxon>Gunneridae</taxon>
        <taxon>Pentapetalae</taxon>
        <taxon>rosids</taxon>
        <taxon>fabids</taxon>
        <taxon>Cucurbitales</taxon>
        <taxon>Cucurbitaceae</taxon>
        <taxon>Benincaseae</taxon>
        <taxon>Cucumis</taxon>
    </lineage>
</organism>
<dbReference type="InterPro" id="IPR000477">
    <property type="entry name" value="RT_dom"/>
</dbReference>
<comment type="caution">
    <text evidence="4">The sequence shown here is derived from an EMBL/GenBank/DDBJ whole genome shotgun (WGS) entry which is preliminary data.</text>
</comment>
<dbReference type="InterPro" id="IPR005162">
    <property type="entry name" value="Retrotrans_gag_dom"/>
</dbReference>
<dbReference type="FunFam" id="3.30.70.270:FF:000020">
    <property type="entry name" value="Transposon Tf2-6 polyprotein-like Protein"/>
    <property type="match status" value="1"/>
</dbReference>
<evidence type="ECO:0000313" key="3">
    <source>
        <dbReference type="EMBL" id="KAA0035438.1"/>
    </source>
</evidence>
<proteinExistence type="predicted"/>
<dbReference type="Proteomes" id="UP000321393">
    <property type="component" value="Unassembled WGS sequence"/>
</dbReference>
<protein>
    <submittedName>
        <fullName evidence="4">Pol protein</fullName>
    </submittedName>
</protein>
<evidence type="ECO:0000313" key="6">
    <source>
        <dbReference type="Proteomes" id="UP000321947"/>
    </source>
</evidence>
<accession>A0A5D3DQ59</accession>
<feature type="domain" description="Retrotransposon gag" evidence="2">
    <location>
        <begin position="38"/>
        <end position="128"/>
    </location>
</feature>
<evidence type="ECO:0000259" key="2">
    <source>
        <dbReference type="Pfam" id="PF03732"/>
    </source>
</evidence>
<dbReference type="EMBL" id="SSTE01019907">
    <property type="protein sequence ID" value="KAA0035438.1"/>
    <property type="molecule type" value="Genomic_DNA"/>
</dbReference>
<dbReference type="Pfam" id="PF00078">
    <property type="entry name" value="RVT_1"/>
    <property type="match status" value="1"/>
</dbReference>
<dbReference type="EMBL" id="SSTD01003772">
    <property type="protein sequence ID" value="TYK25714.1"/>
    <property type="molecule type" value="Genomic_DNA"/>
</dbReference>
<dbReference type="InterPro" id="IPR043128">
    <property type="entry name" value="Rev_trsase/Diguanyl_cyclase"/>
</dbReference>
<dbReference type="FunFam" id="3.30.70.270:FF:000003">
    <property type="entry name" value="Transposon Ty3-G Gag-Pol polyprotein"/>
    <property type="match status" value="1"/>
</dbReference>
<reference evidence="5 6" key="1">
    <citation type="submission" date="2019-08" db="EMBL/GenBank/DDBJ databases">
        <title>Draft genome sequences of two oriental melons (Cucumis melo L. var makuwa).</title>
        <authorList>
            <person name="Kwon S.-Y."/>
        </authorList>
    </citation>
    <scope>NUCLEOTIDE SEQUENCE [LARGE SCALE GENOMIC DNA]</scope>
    <source>
        <strain evidence="6">cv. Chang Bougi</strain>
        <strain evidence="5">cv. SW 3</strain>
        <tissue evidence="4">Leaf</tissue>
    </source>
</reference>
<gene>
    <name evidence="4" type="ORF">E5676_scaffold862G00020</name>
    <name evidence="3" type="ORF">E6C27_scaffold285G00600</name>
</gene>
<evidence type="ECO:0000313" key="5">
    <source>
        <dbReference type="Proteomes" id="UP000321393"/>
    </source>
</evidence>
<feature type="domain" description="Reverse transcriptase" evidence="1">
    <location>
        <begin position="279"/>
        <end position="369"/>
    </location>
</feature>
<dbReference type="PANTHER" id="PTHR37984:SF5">
    <property type="entry name" value="PROTEIN NYNRIN-LIKE"/>
    <property type="match status" value="1"/>
</dbReference>
<dbReference type="OrthoDB" id="415724at2759"/>
<dbReference type="SUPFAM" id="SSF56672">
    <property type="entry name" value="DNA/RNA polymerases"/>
    <property type="match status" value="1"/>
</dbReference>
<dbReference type="Pfam" id="PF03732">
    <property type="entry name" value="Retrotrans_gag"/>
    <property type="match status" value="1"/>
</dbReference>
<dbReference type="InterPro" id="IPR050951">
    <property type="entry name" value="Retrovirus_Pol_polyprotein"/>
</dbReference>
<dbReference type="CDD" id="cd01647">
    <property type="entry name" value="RT_LTR"/>
    <property type="match status" value="1"/>
</dbReference>
<dbReference type="AlphaFoldDB" id="A0A5D3DQ59"/>
<dbReference type="PANTHER" id="PTHR37984">
    <property type="entry name" value="PROTEIN CBG26694"/>
    <property type="match status" value="1"/>
</dbReference>
<dbReference type="InterPro" id="IPR043502">
    <property type="entry name" value="DNA/RNA_pol_sf"/>
</dbReference>